<evidence type="ECO:0000256" key="8">
    <source>
        <dbReference type="ARBA" id="ARBA00023170"/>
    </source>
</evidence>
<dbReference type="SUPFAM" id="SSF46689">
    <property type="entry name" value="Homeodomain-like"/>
    <property type="match status" value="1"/>
</dbReference>
<dbReference type="InterPro" id="IPR001320">
    <property type="entry name" value="Iontro_rcpt_C"/>
</dbReference>
<feature type="domain" description="Ionotropic glutamate receptor C-terminal" evidence="11">
    <location>
        <begin position="438"/>
        <end position="713"/>
    </location>
</feature>
<evidence type="ECO:0000256" key="10">
    <source>
        <dbReference type="SAM" id="Phobius"/>
    </source>
</evidence>
<keyword evidence="13" id="KW-1185">Reference proteome</keyword>
<sequence length="732" mass="83255">MVWLWLNGMSARDISATSRASVSTVYRWIRRWQDQGTVATRPYRRHTPPPPTTRANKRCHIRLSPYYYYDCCRYYDDHQRIAMVNIRTLSYLKHLAMFSNNGIMETLMIYLVAAIIVFILCGGEKTTEDMTQRTVTYQQQQQQQKEEEEQVVSIVLDQYFSGCRVVLVITSPHLLANSLLQRLSGDGDDDDDDDDGVVVVVVTDSVNKEGLSKELWRDSKTTCTVLLLHLSDHHNDTNKALRLMDEAGLWKVANVSVVLVGDKSSVESTLLHHTLRNTVQTLYFARSYSHYTFSDSLSSFLRPHKKPATVQVVAVPYFPYMDYDRSQDLKLNTRITPRDSLDLRIITEFSKTLNFTADIHAEPNRSFGDDRGGGVGFTGMIGQLQREECDFTTIIGPTTGRLKVVHFLRTYPSDVMVITSLKPTLLPPSLAFVRPFSGEVWMGVFASVLVWGTVLWFLQKVQNTPKKYLPKFSTTLLYGWGALFEQPPPDPSVTISGQMLVGWWLVVCLIFDTGFRSSLIAHLTVQGKSPTLDTFQDIVERDNWEWCTEPWLYRGAALEYYAKHTDPVVKNIYLGMQVMAADEALNRVLRGRFSLIDFENYITVIVASRYTDSRGNTPFYISNNGISVMATFGWGIRQGAPFIAPFSSLMHRLEDAGIINYWTQKIISKRVKENRKAADLQLVTAQDQSQEYTKELALGLNHLQGAFYLLFLGSGVAFLALLAENIIVAYYF</sequence>
<dbReference type="Gene3D" id="1.10.287.70">
    <property type="match status" value="1"/>
</dbReference>
<evidence type="ECO:0000256" key="9">
    <source>
        <dbReference type="ARBA" id="ARBA00023180"/>
    </source>
</evidence>
<evidence type="ECO:0000313" key="13">
    <source>
        <dbReference type="Proteomes" id="UP001292094"/>
    </source>
</evidence>
<dbReference type="Gene3D" id="3.40.190.10">
    <property type="entry name" value="Periplasmic binding protein-like II"/>
    <property type="match status" value="1"/>
</dbReference>
<feature type="transmembrane region" description="Helical" evidence="10">
    <location>
        <begin position="706"/>
        <end position="731"/>
    </location>
</feature>
<dbReference type="Pfam" id="PF00060">
    <property type="entry name" value="Lig_chan"/>
    <property type="match status" value="1"/>
</dbReference>
<dbReference type="SUPFAM" id="SSF53850">
    <property type="entry name" value="Periplasmic binding protein-like II"/>
    <property type="match status" value="1"/>
</dbReference>
<evidence type="ECO:0000259" key="11">
    <source>
        <dbReference type="Pfam" id="PF00060"/>
    </source>
</evidence>
<protein>
    <recommendedName>
        <fullName evidence="11">Ionotropic glutamate receptor C-terminal domain-containing protein</fullName>
    </recommendedName>
</protein>
<comment type="subcellular location">
    <subcellularLocation>
        <location evidence="2">Cell membrane</location>
        <topology evidence="2">Multi-pass membrane protein</topology>
    </subcellularLocation>
    <subcellularLocation>
        <location evidence="1">Nucleus</location>
    </subcellularLocation>
</comment>
<proteinExistence type="inferred from homology"/>
<dbReference type="Gene3D" id="1.10.10.10">
    <property type="entry name" value="Winged helix-like DNA-binding domain superfamily/Winged helix DNA-binding domain"/>
    <property type="match status" value="1"/>
</dbReference>
<evidence type="ECO:0000256" key="1">
    <source>
        <dbReference type="ARBA" id="ARBA00004123"/>
    </source>
</evidence>
<feature type="transmembrane region" description="Helical" evidence="10">
    <location>
        <begin position="440"/>
        <end position="458"/>
    </location>
</feature>
<evidence type="ECO:0000256" key="2">
    <source>
        <dbReference type="ARBA" id="ARBA00004651"/>
    </source>
</evidence>
<keyword evidence="7 10" id="KW-0472">Membrane</keyword>
<organism evidence="12 13">
    <name type="scientific">Petrolisthes manimaculis</name>
    <dbReference type="NCBI Taxonomy" id="1843537"/>
    <lineage>
        <taxon>Eukaryota</taxon>
        <taxon>Metazoa</taxon>
        <taxon>Ecdysozoa</taxon>
        <taxon>Arthropoda</taxon>
        <taxon>Crustacea</taxon>
        <taxon>Multicrustacea</taxon>
        <taxon>Malacostraca</taxon>
        <taxon>Eumalacostraca</taxon>
        <taxon>Eucarida</taxon>
        <taxon>Decapoda</taxon>
        <taxon>Pleocyemata</taxon>
        <taxon>Anomura</taxon>
        <taxon>Galatheoidea</taxon>
        <taxon>Porcellanidae</taxon>
        <taxon>Petrolisthes</taxon>
    </lineage>
</organism>
<dbReference type="PANTHER" id="PTHR42643">
    <property type="entry name" value="IONOTROPIC RECEPTOR 20A-RELATED"/>
    <property type="match status" value="1"/>
</dbReference>
<keyword evidence="8" id="KW-0675">Receptor</keyword>
<keyword evidence="9" id="KW-0325">Glycoprotein</keyword>
<dbReference type="PANTHER" id="PTHR42643:SF24">
    <property type="entry name" value="IONOTROPIC RECEPTOR 60A"/>
    <property type="match status" value="1"/>
</dbReference>
<keyword evidence="6 10" id="KW-1133">Transmembrane helix</keyword>
<keyword evidence="5 10" id="KW-0812">Transmembrane</keyword>
<accession>A0AAE1PMZ1</accession>
<comment type="similarity">
    <text evidence="3">Belongs to the glutamate-gated ion channel (TC 1.A.10.1) family.</text>
</comment>
<evidence type="ECO:0000256" key="7">
    <source>
        <dbReference type="ARBA" id="ARBA00023136"/>
    </source>
</evidence>
<dbReference type="Proteomes" id="UP001292094">
    <property type="component" value="Unassembled WGS sequence"/>
</dbReference>
<dbReference type="Pfam" id="PF13384">
    <property type="entry name" value="HTH_23"/>
    <property type="match status" value="1"/>
</dbReference>
<evidence type="ECO:0000256" key="6">
    <source>
        <dbReference type="ARBA" id="ARBA00022989"/>
    </source>
</evidence>
<dbReference type="GO" id="GO:0005886">
    <property type="term" value="C:plasma membrane"/>
    <property type="evidence" value="ECO:0007669"/>
    <property type="project" value="UniProtKB-SubCell"/>
</dbReference>
<evidence type="ECO:0000313" key="12">
    <source>
        <dbReference type="EMBL" id="KAK4311184.1"/>
    </source>
</evidence>
<dbReference type="GO" id="GO:0005634">
    <property type="term" value="C:nucleus"/>
    <property type="evidence" value="ECO:0007669"/>
    <property type="project" value="UniProtKB-SubCell"/>
</dbReference>
<dbReference type="EMBL" id="JAWZYT010001547">
    <property type="protein sequence ID" value="KAK4311184.1"/>
    <property type="molecule type" value="Genomic_DNA"/>
</dbReference>
<dbReference type="GO" id="GO:0015276">
    <property type="term" value="F:ligand-gated monoatomic ion channel activity"/>
    <property type="evidence" value="ECO:0007669"/>
    <property type="project" value="InterPro"/>
</dbReference>
<dbReference type="InterPro" id="IPR036388">
    <property type="entry name" value="WH-like_DNA-bd_sf"/>
</dbReference>
<dbReference type="AlphaFoldDB" id="A0AAE1PMZ1"/>
<dbReference type="InterPro" id="IPR009057">
    <property type="entry name" value="Homeodomain-like_sf"/>
</dbReference>
<comment type="caution">
    <text evidence="12">The sequence shown here is derived from an EMBL/GenBank/DDBJ whole genome shotgun (WGS) entry which is preliminary data.</text>
</comment>
<evidence type="ECO:0000256" key="5">
    <source>
        <dbReference type="ARBA" id="ARBA00022692"/>
    </source>
</evidence>
<feature type="transmembrane region" description="Helical" evidence="10">
    <location>
        <begin position="107"/>
        <end position="123"/>
    </location>
</feature>
<gene>
    <name evidence="12" type="ORF">Pmani_017303</name>
</gene>
<evidence type="ECO:0000256" key="4">
    <source>
        <dbReference type="ARBA" id="ARBA00022475"/>
    </source>
</evidence>
<dbReference type="InterPro" id="IPR052192">
    <property type="entry name" value="Insect_Ionotropic_Sensory_Rcpt"/>
</dbReference>
<evidence type="ECO:0000256" key="3">
    <source>
        <dbReference type="ARBA" id="ARBA00008685"/>
    </source>
</evidence>
<dbReference type="GO" id="GO:0050906">
    <property type="term" value="P:detection of stimulus involved in sensory perception"/>
    <property type="evidence" value="ECO:0007669"/>
    <property type="project" value="UniProtKB-ARBA"/>
</dbReference>
<keyword evidence="4" id="KW-1003">Cell membrane</keyword>
<name>A0AAE1PMZ1_9EUCA</name>
<reference evidence="12" key="1">
    <citation type="submission" date="2023-11" db="EMBL/GenBank/DDBJ databases">
        <title>Genome assemblies of two species of porcelain crab, Petrolisthes cinctipes and Petrolisthes manimaculis (Anomura: Porcellanidae).</title>
        <authorList>
            <person name="Angst P."/>
        </authorList>
    </citation>
    <scope>NUCLEOTIDE SEQUENCE</scope>
    <source>
        <strain evidence="12">PB745_02</strain>
        <tissue evidence="12">Gill</tissue>
    </source>
</reference>